<dbReference type="NCBIfam" id="NF003417">
    <property type="entry name" value="PRK04813.1"/>
    <property type="match status" value="3"/>
</dbReference>
<dbReference type="GO" id="GO:0005737">
    <property type="term" value="C:cytoplasm"/>
    <property type="evidence" value="ECO:0007669"/>
    <property type="project" value="TreeGrafter"/>
</dbReference>
<dbReference type="GO" id="GO:0043041">
    <property type="term" value="P:amino acid activation for nonribosomal peptide biosynthetic process"/>
    <property type="evidence" value="ECO:0007669"/>
    <property type="project" value="TreeGrafter"/>
</dbReference>
<dbReference type="PANTHER" id="PTHR45527">
    <property type="entry name" value="NONRIBOSOMAL PEPTIDE SYNTHETASE"/>
    <property type="match status" value="1"/>
</dbReference>
<dbReference type="CDD" id="cd05918">
    <property type="entry name" value="A_NRPS_SidN3_like"/>
    <property type="match status" value="3"/>
</dbReference>
<dbReference type="SUPFAM" id="SSF56801">
    <property type="entry name" value="Acetyl-CoA synthetase-like"/>
    <property type="match status" value="3"/>
</dbReference>
<evidence type="ECO:0000256" key="3">
    <source>
        <dbReference type="ARBA" id="ARBA00022598"/>
    </source>
</evidence>
<dbReference type="SUPFAM" id="SSF52777">
    <property type="entry name" value="CoA-dependent acyltransferases"/>
    <property type="match status" value="6"/>
</dbReference>
<dbReference type="GO" id="GO:0016874">
    <property type="term" value="F:ligase activity"/>
    <property type="evidence" value="ECO:0007669"/>
    <property type="project" value="UniProtKB-KW"/>
</dbReference>
<dbReference type="SMART" id="SM00823">
    <property type="entry name" value="PKS_PP"/>
    <property type="match status" value="3"/>
</dbReference>
<dbReference type="FunFam" id="1.10.1200.10:FF:000005">
    <property type="entry name" value="Nonribosomal peptide synthetase 1"/>
    <property type="match status" value="1"/>
</dbReference>
<dbReference type="Pfam" id="PF00668">
    <property type="entry name" value="Condensation"/>
    <property type="match status" value="3"/>
</dbReference>
<dbReference type="GO" id="GO:0031177">
    <property type="term" value="F:phosphopantetheine binding"/>
    <property type="evidence" value="ECO:0007669"/>
    <property type="project" value="InterPro"/>
</dbReference>
<dbReference type="InterPro" id="IPR009081">
    <property type="entry name" value="PP-bd_ACP"/>
</dbReference>
<evidence type="ECO:0000256" key="2">
    <source>
        <dbReference type="ARBA" id="ARBA00022553"/>
    </source>
</evidence>
<gene>
    <name evidence="6" type="ORF">N7456_004079</name>
</gene>
<accession>A0A9W9FVZ1</accession>
<dbReference type="Gene3D" id="3.30.559.10">
    <property type="entry name" value="Chloramphenicol acetyltransferase-like domain"/>
    <property type="match status" value="3"/>
</dbReference>
<protein>
    <submittedName>
        <fullName evidence="6">Nonribosomal peptide synthase</fullName>
    </submittedName>
</protein>
<dbReference type="CDD" id="cd19545">
    <property type="entry name" value="FUM14_C_NRPS-like"/>
    <property type="match status" value="2"/>
</dbReference>
<evidence type="ECO:0000256" key="1">
    <source>
        <dbReference type="ARBA" id="ARBA00022450"/>
    </source>
</evidence>
<dbReference type="FunFam" id="3.30.300.30:FF:000015">
    <property type="entry name" value="Nonribosomal peptide synthase SidD"/>
    <property type="match status" value="3"/>
</dbReference>
<dbReference type="PROSITE" id="PS50075">
    <property type="entry name" value="CARRIER"/>
    <property type="match status" value="3"/>
</dbReference>
<keyword evidence="7" id="KW-1185">Reference proteome</keyword>
<dbReference type="InterPro" id="IPR020845">
    <property type="entry name" value="AMP-binding_CS"/>
</dbReference>
<keyword evidence="2" id="KW-0597">Phosphoprotein</keyword>
<proteinExistence type="inferred from homology"/>
<dbReference type="InterPro" id="IPR042099">
    <property type="entry name" value="ANL_N_sf"/>
</dbReference>
<dbReference type="InterPro" id="IPR020806">
    <property type="entry name" value="PKS_PP-bd"/>
</dbReference>
<dbReference type="Gene3D" id="3.30.559.30">
    <property type="entry name" value="Nonribosomal peptide synthetase, condensation domain"/>
    <property type="match status" value="3"/>
</dbReference>
<evidence type="ECO:0000313" key="6">
    <source>
        <dbReference type="EMBL" id="KAJ5107404.1"/>
    </source>
</evidence>
<dbReference type="Gene3D" id="3.30.300.30">
    <property type="match status" value="3"/>
</dbReference>
<dbReference type="PROSITE" id="PS00455">
    <property type="entry name" value="AMP_BINDING"/>
    <property type="match status" value="2"/>
</dbReference>
<dbReference type="SUPFAM" id="SSF47336">
    <property type="entry name" value="ACP-like"/>
    <property type="match status" value="3"/>
</dbReference>
<dbReference type="Gene3D" id="1.10.1200.10">
    <property type="entry name" value="ACP-like"/>
    <property type="match status" value="3"/>
</dbReference>
<keyword evidence="3" id="KW-0436">Ligase</keyword>
<dbReference type="GO" id="GO:0044550">
    <property type="term" value="P:secondary metabolite biosynthetic process"/>
    <property type="evidence" value="ECO:0007669"/>
    <property type="project" value="TreeGrafter"/>
</dbReference>
<comment type="caution">
    <text evidence="6">The sequence shown here is derived from an EMBL/GenBank/DDBJ whole genome shotgun (WGS) entry which is preliminary data.</text>
</comment>
<dbReference type="CDD" id="cd19542">
    <property type="entry name" value="CT_NRPS-like"/>
    <property type="match status" value="1"/>
</dbReference>
<evidence type="ECO:0000313" key="7">
    <source>
        <dbReference type="Proteomes" id="UP001149165"/>
    </source>
</evidence>
<comment type="similarity">
    <text evidence="4">Belongs to the NRP synthetase family.</text>
</comment>
<reference evidence="6" key="2">
    <citation type="journal article" date="2023" name="IMA Fungus">
        <title>Comparative genomic study of the Penicillium genus elucidates a diverse pangenome and 15 lateral gene transfer events.</title>
        <authorList>
            <person name="Petersen C."/>
            <person name="Sorensen T."/>
            <person name="Nielsen M.R."/>
            <person name="Sondergaard T.E."/>
            <person name="Sorensen J.L."/>
            <person name="Fitzpatrick D.A."/>
            <person name="Frisvad J.C."/>
            <person name="Nielsen K.L."/>
        </authorList>
    </citation>
    <scope>NUCLEOTIDE SEQUENCE</scope>
    <source>
        <strain evidence="6">IBT 30069</strain>
    </source>
</reference>
<feature type="domain" description="Carrier" evidence="5">
    <location>
        <begin position="2936"/>
        <end position="3012"/>
    </location>
</feature>
<dbReference type="Pfam" id="PF00501">
    <property type="entry name" value="AMP-binding"/>
    <property type="match status" value="3"/>
</dbReference>
<dbReference type="OrthoDB" id="416786at2759"/>
<dbReference type="InterPro" id="IPR023213">
    <property type="entry name" value="CAT-like_dom_sf"/>
</dbReference>
<name>A0A9W9FVZ1_9EURO</name>
<dbReference type="InterPro" id="IPR010071">
    <property type="entry name" value="AA_adenyl_dom"/>
</dbReference>
<dbReference type="NCBIfam" id="TIGR01733">
    <property type="entry name" value="AA-adenyl-dom"/>
    <property type="match status" value="3"/>
</dbReference>
<dbReference type="InterPro" id="IPR001242">
    <property type="entry name" value="Condensation_dom"/>
</dbReference>
<dbReference type="Gene3D" id="3.40.50.12780">
    <property type="entry name" value="N-terminal domain of ligase-like"/>
    <property type="match status" value="3"/>
</dbReference>
<dbReference type="InterPro" id="IPR000873">
    <property type="entry name" value="AMP-dep_synth/lig_dom"/>
</dbReference>
<feature type="domain" description="Carrier" evidence="5">
    <location>
        <begin position="770"/>
        <end position="843"/>
    </location>
</feature>
<dbReference type="FunFam" id="3.40.50.12780:FF:000014">
    <property type="entry name" value="Nonribosomal peptide synthetase 1"/>
    <property type="match status" value="1"/>
</dbReference>
<dbReference type="PANTHER" id="PTHR45527:SF3">
    <property type="entry name" value="SIDEROPHORE SYNTHETASE (EUROFUNG)"/>
    <property type="match status" value="1"/>
</dbReference>
<dbReference type="InterPro" id="IPR045851">
    <property type="entry name" value="AMP-bd_C_sf"/>
</dbReference>
<dbReference type="InterPro" id="IPR036736">
    <property type="entry name" value="ACP-like_sf"/>
</dbReference>
<evidence type="ECO:0000259" key="5">
    <source>
        <dbReference type="PROSITE" id="PS50075"/>
    </source>
</evidence>
<organism evidence="6 7">
    <name type="scientific">Penicillium angulare</name>
    <dbReference type="NCBI Taxonomy" id="116970"/>
    <lineage>
        <taxon>Eukaryota</taxon>
        <taxon>Fungi</taxon>
        <taxon>Dikarya</taxon>
        <taxon>Ascomycota</taxon>
        <taxon>Pezizomycotina</taxon>
        <taxon>Eurotiomycetes</taxon>
        <taxon>Eurotiomycetidae</taxon>
        <taxon>Eurotiales</taxon>
        <taxon>Aspergillaceae</taxon>
        <taxon>Penicillium</taxon>
    </lineage>
</organism>
<feature type="domain" description="Carrier" evidence="5">
    <location>
        <begin position="1852"/>
        <end position="1928"/>
    </location>
</feature>
<dbReference type="FunFam" id="3.30.559.30:FF:000003">
    <property type="entry name" value="Nonribosomal peptide synthase SidD"/>
    <property type="match status" value="1"/>
</dbReference>
<dbReference type="EMBL" id="JAPQKH010000003">
    <property type="protein sequence ID" value="KAJ5107404.1"/>
    <property type="molecule type" value="Genomic_DNA"/>
</dbReference>
<sequence>MSDCCLFPRLNDGVSHPRQARETVDIEGTVLKRLVVYCQRTQTPIKFCLASIWAVILEQYTDADCYVMGITISDAQASHCGEHCVIRSKEPRTVSIQQLSEAGGWEMMPLSSTLPMKYNTGIWITDTSSPAESWILDSHDVQLEYEQSAQSPRLRLQYRLCTLSRRNAVLLKQALIDVVGSVIKGTHITIEELSSLQYPAHLQQIQEWNAHPVAIPPSTMIHSIVHQHSIHRYAHPAIHSWDGIFTYAELDTLSARLSLDLQSRGLGPGSMVATCFEKSAWAIVALLAINKTGSCFVPLEPTHPEARIEVILQQTKVMTVLVDSAHHENVFKRLVPTRLAISRKYINSIPHETAAHKAPRVQADEPAYCLFTSGSTGVPRGCLVSHTALASVANHSRHLHIDSSSRTLQFASMTFGISLIEIWCTLSSGGTLCIPSEKDRNNSLAAVMREMEVNWALMTPTTTQVLQPTEVPALRVLLIAGEPLAKAQADIWGSALSLFQAYGLTEWAGICTVSKKIIPFESHASIGYCVGGRSWLVSPGNVEVLVPIGAEAEMLIEGPSLALGYLQEPQRTADAFIAPPSWYTVMNPDHHGCKTLYATGDIVRYRSDGSLEYLGRKGTQVKLRGQRIELGEVEYHIAQIARDFKKVVVDIVQPKGFDSHPTLAAFLYPGHPSDLDGDKSVPPQATGPEDWWFTAANGALLSAIQQIPIALGKTLPSYMIPQLFLPLRHLPVTTSGKVNRRQLREMVQERDREWWTALTKERKPIVGPETDAEVVVHNWVVQALQLPPDHVGMNDDFFTLGGDSALAMKLVGIARRQLIQLQVVDVVSTPVLVDLAHLIEKRVGISQSSTLSSPPFHFLRQEGMRDEGLQSMISDAAEKCGAAPPDIEDMYPCTPMQESLMALSTVNTGHAVAVFKYRLQPEVDMDRLQTAWKDTIAANPILRTRIVNQQSHGMTQVVLKPRAVGSTSLFEPKETLGARPTRPGDELVTAEMKTGVDNQSTLIITIHHSLCDRWSMTNIIRHVEGFYFQRSIQSPPSFALFVAEASIQRKDSRAREYWREQLANLNAVAFPLVPTDYRVLPQSRLEHSTTLPAPVPHGATTSNLLRLAWATVVAAHTSSDDVLFGTIVSGRGMALDGVEQMTGPAISNIPLRIQLRPEERVDQALARLGQQFLATIPHEQFGMQNIFQGGDEAMVAAFRPNNNLVVQPYWEPPSQRLWASYDADSVTAGGFSSSALNIVCWLGKDPREIQIEAIFDEHIIHAVSVQQLLDQLQHVLNNAVRYPHHRIDALSVVTDHDMKLIERWNARMTSPPPGGSVGELLHLHVKEQPDELAVSAWDGDLTYRELDVESSRLAKRLAAQGVTAHDFIPILLGGSKWTPVAMWATIKISSAFTLLDPTHPVERLQGICESLKSRIIISSSLVYNLISNHGHHIVLVDAERDCESSCEKQGGLTVAAASDQDVLYVVFTSGSSGKPKGVVIEHQSFYASAMAHNPMHQVGAKSRVLQNASHAFDISIMEILSTLLAGGCVCIPSQTQLRNEFIETVNRLQITHSFLTPSAARTLNLSQVTSLRCLILGGESLKSTDERWLKNLKCRVVHEYGPAECSIAATAQESQSNDLTSPTIGFPMGCRCWIVNRHDPNRLAPIDAVGELIIEGPIVGRGYLNDSQRTAASFIPPPRWLRIFDPARKTKESVYRTGDLVRYRKDGSLEYVGRQDLQVKIRGQRIELEEVERHVQREWSFSNEVIVDVTRLGPKKTPSLVAFIGPGQGVKLPGVGLILPPKESFKTRVHEVEQQLERVLPSAMIPTLFLAVRQIPRGATSKINRLSLRHTAEQLSMEELQLHRQKTQTKRSPATHNEKILAKLWASTLSIDDDFIGLDDNFFRLGGDSLTAVDLATRCEEHGFAMTVSEIFSHPILTKQAQKLRESSGMTLPAVPPPYSLLQHNKDAVIRLAVEQCKVPRDHIEDIYPCTPLQEGLLALTARNPEAYIGQWIYRLPSGVDLERLHLAWQRVAQAHPILRTRMTQGADNRLYQVVCSKALPWRVWSTLSESEIRNIRVEMTLGQAQTDLVVCPGRGDDAPPRALLTMHHASYDQNSMVHILRDFHAAYQGQADPISRPFSPFIRYIQDASDTYVDFWQKALAGFDEDPFPDLPAPNYRPAPTMVLDREWNLDPVTAGGSSATFTTKLYLAWAIVQSRYQRSHDVAFGVTISGRSASLPGIQSMTGPTLATIPLRLQMSPDQSLSELLQMTQDVRAAAIPYEQAGLQNISRCSPNAARATDFQTLLIVQQDTETNLAYSSLLELVKSVTEWTTFTTYALLLSCTISKGGRVSVQASFDSTVISPEKADRALCFFEETLKILQREADSLLRDIPSASQCDREQIMRWNSRPQVSKVNSCVCCLIQEQSLKNPMAPAVSAWDGEFTYAELDSLSSSLALHLLAKGVTVGTFVPLYFEKSRWTTVAILAVVKSGGAFALLDPSHPIPRLQDICGQLGAPVLVASEQKTALGVELCSQLVTVGDYHRQWTDSRDLKQLCCGLSDPSRPLYVVFTSGSSGKPKGVVIEHACYATAAQAHIPVLKLTRSSRVLQFASYAFDVSIMDHLSTLMVGGCVCVLSEAQRRDGLADAVKNLRPTHAMLTPSFARSIHDEDQLSSLEVLSVIGEKVQAVDIQRWAHRVHFVNAYGPAECSVVSTIQDACNASKDPSNIGYAVGGTCWVVDPDNAENLSPIGVPGELLIEGSLVGRGYLGLPQKTAEVFISPPEWLQKVRPDSSGRLYKTGDLVKYAEDGSLICLGRKDTQVKLRGQRMELGEVETRVLQYYPDALDAIGEVVELNGSSVLVVFLLCPSTTPTTEEPEKPHSPIHPSNAEFSKTVTEVLLKLRQVLPDYMVPSLFLPLAYMPRNASGKADRRRLRETAAELTHEEVLSFRSGAPNGQVQEVSTDAERILQSVWSKTLALPVSSIGATDDFLLLGGDSIIAMKVAPLVRDHGLNITVADIFDYPRLCDLARIAEQQPFSETEQNTPFSLSPISNTNQYISCLRSLSLLLDNSEVSDVFPVTEAQSFFLTRRTTHHYTFSLTGSVDAGRLQAACSTAFDKHSILRTLFTCHQGQMIQTISNGMKLPFQHLKGLSDVAEFKSSLWAADSTNFDILPSVPTQFILLSSRDGQQHEFIIRLMHGQWDAVSIPVLFNDISLAYNGQPVPPSTDFPAFLYKRAQQPQKPSFRFWGDLLKGSTLTPVPTLPGDTEKEVRTLWKNQDVPPSTQPPPGLTMASLVKAAWAHVLWQVTGQYDVTFVQTVNGRGLPLKDADRILGPCLNFIPVRLQIQHSKWTVQDLLQEVHSQHTQCLRHESVEWSDLVEQSTSWPKGTEYQSIVQHQNFDLDYKLPMAGLDSAFSLEHNFTPRSELFVFTYPLPERLLVQVCVSTAIMSEARADYLLDRLCSTIELFAGHPDCLLCDLPTD</sequence>
<dbReference type="Pfam" id="PF00550">
    <property type="entry name" value="PP-binding"/>
    <property type="match status" value="3"/>
</dbReference>
<reference evidence="6" key="1">
    <citation type="submission" date="2022-11" db="EMBL/GenBank/DDBJ databases">
        <authorList>
            <person name="Petersen C."/>
        </authorList>
    </citation>
    <scope>NUCLEOTIDE SEQUENCE</scope>
    <source>
        <strain evidence="6">IBT 30069</strain>
    </source>
</reference>
<keyword evidence="1" id="KW-0596">Phosphopantetheine</keyword>
<dbReference type="Proteomes" id="UP001149165">
    <property type="component" value="Unassembled WGS sequence"/>
</dbReference>
<evidence type="ECO:0000256" key="4">
    <source>
        <dbReference type="ARBA" id="ARBA00029454"/>
    </source>
</evidence>